<evidence type="ECO:0000313" key="3">
    <source>
        <dbReference type="Proteomes" id="UP000541033"/>
    </source>
</evidence>
<proteinExistence type="predicted"/>
<keyword evidence="1" id="KW-0812">Transmembrane</keyword>
<protein>
    <submittedName>
        <fullName evidence="2">Dipeptide/tripeptide permease</fullName>
    </submittedName>
</protein>
<keyword evidence="3" id="KW-1185">Reference proteome</keyword>
<dbReference type="AlphaFoldDB" id="A0A7X5TTH8"/>
<accession>A0A7X5TTH8</accession>
<gene>
    <name evidence="2" type="ORF">FHX76_002532</name>
</gene>
<dbReference type="EMBL" id="JAAMOX010000002">
    <property type="protein sequence ID" value="NIH54636.1"/>
    <property type="molecule type" value="Genomic_DNA"/>
</dbReference>
<dbReference type="Proteomes" id="UP000541033">
    <property type="component" value="Unassembled WGS sequence"/>
</dbReference>
<sequence length="154" mass="17166">MGGNVVEDFGFVAETGLIARYHMNTTAGVSARRMLALLLTFIIVVPAFWLLSSLQSSDATESNQIDSSQSVYYDEQRVNRTVVFDHDEKDDRCSSGTTDPVVDQTMAHDQFAYLAPFWTLTERESADVVFAEQLPPLVERPRDIPIPPPDVVLS</sequence>
<reference evidence="2 3" key="1">
    <citation type="submission" date="2020-02" db="EMBL/GenBank/DDBJ databases">
        <title>Sequencing the genomes of 1000 actinobacteria strains.</title>
        <authorList>
            <person name="Klenk H.-P."/>
        </authorList>
    </citation>
    <scope>NUCLEOTIDE SEQUENCE [LARGE SCALE GENOMIC DNA]</scope>
    <source>
        <strain evidence="2 3">DSM 27960</strain>
    </source>
</reference>
<organism evidence="2 3">
    <name type="scientific">Lysinibacter cavernae</name>
    <dbReference type="NCBI Taxonomy" id="1640652"/>
    <lineage>
        <taxon>Bacteria</taxon>
        <taxon>Bacillati</taxon>
        <taxon>Actinomycetota</taxon>
        <taxon>Actinomycetes</taxon>
        <taxon>Micrococcales</taxon>
        <taxon>Microbacteriaceae</taxon>
        <taxon>Lysinibacter</taxon>
    </lineage>
</organism>
<comment type="caution">
    <text evidence="2">The sequence shown here is derived from an EMBL/GenBank/DDBJ whole genome shotgun (WGS) entry which is preliminary data.</text>
</comment>
<evidence type="ECO:0000313" key="2">
    <source>
        <dbReference type="EMBL" id="NIH54636.1"/>
    </source>
</evidence>
<keyword evidence="1" id="KW-0472">Membrane</keyword>
<name>A0A7X5TTH8_9MICO</name>
<evidence type="ECO:0000256" key="1">
    <source>
        <dbReference type="SAM" id="Phobius"/>
    </source>
</evidence>
<feature type="transmembrane region" description="Helical" evidence="1">
    <location>
        <begin position="34"/>
        <end position="52"/>
    </location>
</feature>
<keyword evidence="1" id="KW-1133">Transmembrane helix</keyword>
<dbReference type="RefSeq" id="WP_167151104.1">
    <property type="nucleotide sequence ID" value="NZ_JAAMOX010000002.1"/>
</dbReference>